<gene>
    <name evidence="3" type="ORF">GCM10009665_15180</name>
</gene>
<protein>
    <recommendedName>
        <fullName evidence="5">Mobilization protein MobC</fullName>
    </recommendedName>
</protein>
<evidence type="ECO:0000256" key="1">
    <source>
        <dbReference type="SAM" id="Coils"/>
    </source>
</evidence>
<feature type="coiled-coil region" evidence="1">
    <location>
        <begin position="133"/>
        <end position="160"/>
    </location>
</feature>
<evidence type="ECO:0000256" key="2">
    <source>
        <dbReference type="SAM" id="MobiDB-lite"/>
    </source>
</evidence>
<comment type="caution">
    <text evidence="3">The sequence shown here is derived from an EMBL/GenBank/DDBJ whole genome shotgun (WGS) entry which is preliminary data.</text>
</comment>
<accession>A0ABP4GHX9</accession>
<reference evidence="4" key="1">
    <citation type="journal article" date="2019" name="Int. J. Syst. Evol. Microbiol.">
        <title>The Global Catalogue of Microorganisms (GCM) 10K type strain sequencing project: providing services to taxonomists for standard genome sequencing and annotation.</title>
        <authorList>
            <consortium name="The Broad Institute Genomics Platform"/>
            <consortium name="The Broad Institute Genome Sequencing Center for Infectious Disease"/>
            <person name="Wu L."/>
            <person name="Ma J."/>
        </authorList>
    </citation>
    <scope>NUCLEOTIDE SEQUENCE [LARGE SCALE GENOMIC DNA]</scope>
    <source>
        <strain evidence="4">JCM 13004</strain>
    </source>
</reference>
<dbReference type="RefSeq" id="WP_344440454.1">
    <property type="nucleotide sequence ID" value="NZ_BAAALF010000016.1"/>
</dbReference>
<proteinExistence type="predicted"/>
<feature type="compositionally biased region" description="Basic and acidic residues" evidence="2">
    <location>
        <begin position="12"/>
        <end position="25"/>
    </location>
</feature>
<dbReference type="InterPro" id="IPR053842">
    <property type="entry name" value="NikA-like"/>
</dbReference>
<dbReference type="Pfam" id="PF21983">
    <property type="entry name" value="NikA-like"/>
    <property type="match status" value="1"/>
</dbReference>
<sequence length="206" mass="22359">MPSAGAHSASPDVRRQGAPHEEKPSTEPPANVQPLAVSATAAVPSAESDPDVPPTRPAAARRPKRATAHRAPKRRRRNNTNPLDGQLTFRCHSEDKAEIERRAKAAELATAAYVIRKALADDHTDIATRDERLDAAIDEAAALRTQVAKLGNNVNQLTRDYHSDIALPPCQVLDAFTEGRALLADARTLLTHLDEVAMRLAQGRNR</sequence>
<keyword evidence="1" id="KW-0175">Coiled coil</keyword>
<keyword evidence="4" id="KW-1185">Reference proteome</keyword>
<evidence type="ECO:0000313" key="3">
    <source>
        <dbReference type="EMBL" id="GAA1225670.1"/>
    </source>
</evidence>
<dbReference type="Proteomes" id="UP001500037">
    <property type="component" value="Unassembled WGS sequence"/>
</dbReference>
<name>A0ABP4GHX9_9ACTN</name>
<feature type="compositionally biased region" description="Basic residues" evidence="2">
    <location>
        <begin position="59"/>
        <end position="78"/>
    </location>
</feature>
<dbReference type="EMBL" id="BAAALF010000016">
    <property type="protein sequence ID" value="GAA1225670.1"/>
    <property type="molecule type" value="Genomic_DNA"/>
</dbReference>
<evidence type="ECO:0000313" key="4">
    <source>
        <dbReference type="Proteomes" id="UP001500037"/>
    </source>
</evidence>
<evidence type="ECO:0008006" key="5">
    <source>
        <dbReference type="Google" id="ProtNLM"/>
    </source>
</evidence>
<organism evidence="3 4">
    <name type="scientific">Kitasatospora nipponensis</name>
    <dbReference type="NCBI Taxonomy" id="258049"/>
    <lineage>
        <taxon>Bacteria</taxon>
        <taxon>Bacillati</taxon>
        <taxon>Actinomycetota</taxon>
        <taxon>Actinomycetes</taxon>
        <taxon>Kitasatosporales</taxon>
        <taxon>Streptomycetaceae</taxon>
        <taxon>Kitasatospora</taxon>
    </lineage>
</organism>
<feature type="region of interest" description="Disordered" evidence="2">
    <location>
        <begin position="1"/>
        <end position="88"/>
    </location>
</feature>